<dbReference type="Proteomes" id="UP000516217">
    <property type="component" value="Segment"/>
</dbReference>
<accession>A0A7G9V341</accession>
<gene>
    <name evidence="1" type="ORF">phiPsa381_170</name>
</gene>
<name>A0A7G9V341_9CAUD</name>
<proteinExistence type="predicted"/>
<reference evidence="1 2" key="1">
    <citation type="submission" date="2020-06" db="EMBL/GenBank/DDBJ databases">
        <title>Characterization of Pseudomonas phiPsa374-like phages.</title>
        <authorList>
            <person name="Warring S."/>
            <person name="Malone L.M."/>
            <person name="Easingwood R.A."/>
            <person name="Rigano L."/>
            <person name="Frampton R.A."/>
            <person name="Lopez Acedo E."/>
            <person name="Templeton M.D."/>
            <person name="Kleffmann T."/>
            <person name="Bostina M."/>
            <person name="Fineran P.C."/>
        </authorList>
    </citation>
    <scope>NUCLEOTIDE SEQUENCE [LARGE SCALE GENOMIC DNA]</scope>
</reference>
<evidence type="ECO:0000313" key="2">
    <source>
        <dbReference type="Proteomes" id="UP000516217"/>
    </source>
</evidence>
<protein>
    <submittedName>
        <fullName evidence="1">Uncharacterized protein</fullName>
    </submittedName>
</protein>
<evidence type="ECO:0000313" key="1">
    <source>
        <dbReference type="EMBL" id="QNO00697.1"/>
    </source>
</evidence>
<organism evidence="1 2">
    <name type="scientific">Pseudomonas phage phiPsa381</name>
    <dbReference type="NCBI Taxonomy" id="1460366"/>
    <lineage>
        <taxon>Viruses</taxon>
        <taxon>Duplodnaviria</taxon>
        <taxon>Heunggongvirae</taxon>
        <taxon>Uroviricota</taxon>
        <taxon>Caudoviricetes</taxon>
        <taxon>Vandenendeviridae</taxon>
        <taxon>Gorskivirinae</taxon>
        <taxon>Otagovirus</taxon>
        <taxon>Otagovirus psa381</taxon>
    </lineage>
</organism>
<sequence>MQVSHADLVVAVDQAVKDVAAVKVAHAQATIAAWYPVTDKRQAALRSHFLSGANELLAKWVKYL</sequence>
<dbReference type="EMBL" id="MT670421">
    <property type="protein sequence ID" value="QNO00697.1"/>
    <property type="molecule type" value="Genomic_DNA"/>
</dbReference>
<keyword evidence="2" id="KW-1185">Reference proteome</keyword>